<dbReference type="Gene3D" id="3.40.605.10">
    <property type="entry name" value="Aldehyde Dehydrogenase, Chain A, domain 1"/>
    <property type="match status" value="2"/>
</dbReference>
<feature type="domain" description="Aldehyde dehydrogenase" evidence="4">
    <location>
        <begin position="14"/>
        <end position="74"/>
    </location>
</feature>
<dbReference type="EMBL" id="JASPKY010000527">
    <property type="protein sequence ID" value="KAK9693981.1"/>
    <property type="molecule type" value="Genomic_DNA"/>
</dbReference>
<dbReference type="PROSITE" id="PS00687">
    <property type="entry name" value="ALDEHYDE_DEHYDR_GLU"/>
    <property type="match status" value="1"/>
</dbReference>
<evidence type="ECO:0000256" key="3">
    <source>
        <dbReference type="RuleBase" id="RU003345"/>
    </source>
</evidence>
<comment type="similarity">
    <text evidence="3">Belongs to the aldehyde dehydrogenase family.</text>
</comment>
<accession>A0AAW1IVY7</accession>
<comment type="caution">
    <text evidence="5">The sequence shown here is derived from an EMBL/GenBank/DDBJ whole genome shotgun (WGS) entry which is preliminary data.</text>
</comment>
<dbReference type="InterPro" id="IPR029510">
    <property type="entry name" value="Ald_DH_CS_GLU"/>
</dbReference>
<gene>
    <name evidence="5" type="ORF">QE152_g33851</name>
</gene>
<dbReference type="InterPro" id="IPR015590">
    <property type="entry name" value="Aldehyde_DH_dom"/>
</dbReference>
<protein>
    <submittedName>
        <fullName evidence="5">Aldehyde dehydrogenase family</fullName>
    </submittedName>
</protein>
<dbReference type="PANTHER" id="PTHR43353:SF5">
    <property type="entry name" value="SUCCINATE-SEMIALDEHYDE DEHYDROGENASE, MITOCHONDRIAL"/>
    <property type="match status" value="1"/>
</dbReference>
<dbReference type="FunFam" id="3.40.605.10:FF:000063">
    <property type="entry name" value="Succinate-semialdehyde dehydrogenase, mitochondrial"/>
    <property type="match status" value="1"/>
</dbReference>
<dbReference type="AlphaFoldDB" id="A0AAW1IVY7"/>
<evidence type="ECO:0000256" key="1">
    <source>
        <dbReference type="ARBA" id="ARBA00023002"/>
    </source>
</evidence>
<keyword evidence="6" id="KW-1185">Reference proteome</keyword>
<dbReference type="GO" id="GO:0009450">
    <property type="term" value="P:gamma-aminobutyric acid catabolic process"/>
    <property type="evidence" value="ECO:0007669"/>
    <property type="project" value="TreeGrafter"/>
</dbReference>
<keyword evidence="1 3" id="KW-0560">Oxidoreductase</keyword>
<proteinExistence type="inferred from homology"/>
<dbReference type="SUPFAM" id="SSF53720">
    <property type="entry name" value="ALDH-like"/>
    <property type="match status" value="1"/>
</dbReference>
<dbReference type="GO" id="GO:0005739">
    <property type="term" value="C:mitochondrion"/>
    <property type="evidence" value="ECO:0007669"/>
    <property type="project" value="TreeGrafter"/>
</dbReference>
<dbReference type="GO" id="GO:0004777">
    <property type="term" value="F:succinate-semialdehyde dehydrogenase (NAD+) activity"/>
    <property type="evidence" value="ECO:0007669"/>
    <property type="project" value="TreeGrafter"/>
</dbReference>
<dbReference type="Gene3D" id="3.40.309.10">
    <property type="entry name" value="Aldehyde Dehydrogenase, Chain A, domain 2"/>
    <property type="match status" value="2"/>
</dbReference>
<dbReference type="InterPro" id="IPR050740">
    <property type="entry name" value="Aldehyde_DH_Superfamily"/>
</dbReference>
<feature type="domain" description="Aldehyde dehydrogenase" evidence="4">
    <location>
        <begin position="76"/>
        <end position="239"/>
    </location>
</feature>
<sequence length="385" mass="40686">MGLLKDKVLINGEWVSAATKATFNVKNPRNGSIVGAAPHMDASDAAVAIEAANEAFKTWQNVTADQRSALLRKCVADCAEEAKRIKGEIVSSPHPGKKCLIERQPIGVVGLITPWNFPLLLTARKIATALAAGCTCVVKPSEDTPLSTLSVIQLAEDAGVPKGVINVVTCDRANAAQIGKALCESRLIAGISFTGSTVVGKILYQQCASRIKRLCLELGGNAPFLVFNSANIDKAVETARVCGIVEEAKSRGANIVTGGQPAKEAGKLFYQPTLITNVTKDMQVYKDEIFGPVVSVTKFKTEEEGVAMAVDTEKGLASYFFSQDVAQIFRVSRLLQSGTVAVNDGMGGSPLAPFGGIKESGIGKEGSQYGIDECCYIKSITIGDL</sequence>
<dbReference type="PANTHER" id="PTHR43353">
    <property type="entry name" value="SUCCINATE-SEMIALDEHYDE DEHYDROGENASE, MITOCHONDRIAL"/>
    <property type="match status" value="1"/>
</dbReference>
<evidence type="ECO:0000313" key="5">
    <source>
        <dbReference type="EMBL" id="KAK9693981.1"/>
    </source>
</evidence>
<organism evidence="5 6">
    <name type="scientific">Popillia japonica</name>
    <name type="common">Japanese beetle</name>
    <dbReference type="NCBI Taxonomy" id="7064"/>
    <lineage>
        <taxon>Eukaryota</taxon>
        <taxon>Metazoa</taxon>
        <taxon>Ecdysozoa</taxon>
        <taxon>Arthropoda</taxon>
        <taxon>Hexapoda</taxon>
        <taxon>Insecta</taxon>
        <taxon>Pterygota</taxon>
        <taxon>Neoptera</taxon>
        <taxon>Endopterygota</taxon>
        <taxon>Coleoptera</taxon>
        <taxon>Polyphaga</taxon>
        <taxon>Scarabaeiformia</taxon>
        <taxon>Scarabaeidae</taxon>
        <taxon>Rutelinae</taxon>
        <taxon>Popillia</taxon>
    </lineage>
</organism>
<feature type="active site" evidence="2">
    <location>
        <position position="217"/>
    </location>
</feature>
<dbReference type="InterPro" id="IPR016163">
    <property type="entry name" value="Ald_DH_C"/>
</dbReference>
<dbReference type="InterPro" id="IPR016161">
    <property type="entry name" value="Ald_DH/histidinol_DH"/>
</dbReference>
<evidence type="ECO:0000256" key="2">
    <source>
        <dbReference type="PROSITE-ProRule" id="PRU10007"/>
    </source>
</evidence>
<evidence type="ECO:0000259" key="4">
    <source>
        <dbReference type="Pfam" id="PF00171"/>
    </source>
</evidence>
<dbReference type="Proteomes" id="UP001458880">
    <property type="component" value="Unassembled WGS sequence"/>
</dbReference>
<name>A0AAW1IVY7_POPJA</name>
<evidence type="ECO:0000313" key="6">
    <source>
        <dbReference type="Proteomes" id="UP001458880"/>
    </source>
</evidence>
<dbReference type="Pfam" id="PF00171">
    <property type="entry name" value="Aldedh"/>
    <property type="match status" value="2"/>
</dbReference>
<reference evidence="5 6" key="1">
    <citation type="journal article" date="2024" name="BMC Genomics">
        <title>De novo assembly and annotation of Popillia japonica's genome with initial clues to its potential as an invasive pest.</title>
        <authorList>
            <person name="Cucini C."/>
            <person name="Boschi S."/>
            <person name="Funari R."/>
            <person name="Cardaioli E."/>
            <person name="Iannotti N."/>
            <person name="Marturano G."/>
            <person name="Paoli F."/>
            <person name="Bruttini M."/>
            <person name="Carapelli A."/>
            <person name="Frati F."/>
            <person name="Nardi F."/>
        </authorList>
    </citation>
    <scope>NUCLEOTIDE SEQUENCE [LARGE SCALE GENOMIC DNA]</scope>
    <source>
        <strain evidence="5">DMR45628</strain>
    </source>
</reference>
<dbReference type="InterPro" id="IPR016162">
    <property type="entry name" value="Ald_DH_N"/>
</dbReference>